<dbReference type="SUPFAM" id="SSF103642">
    <property type="entry name" value="Sec-C motif"/>
    <property type="match status" value="1"/>
</dbReference>
<dbReference type="EMBL" id="MAMP01000020">
    <property type="protein sequence ID" value="OES45383.1"/>
    <property type="molecule type" value="Genomic_DNA"/>
</dbReference>
<evidence type="ECO:0000313" key="2">
    <source>
        <dbReference type="Proteomes" id="UP000095658"/>
    </source>
</evidence>
<dbReference type="AlphaFoldDB" id="A0A1E7DQP6"/>
<dbReference type="InterPro" id="IPR004027">
    <property type="entry name" value="SEC_C_motif"/>
</dbReference>
<reference evidence="1 2" key="1">
    <citation type="submission" date="2016-06" db="EMBL/GenBank/DDBJ databases">
        <title>Domibacillus iocasae genome sequencing.</title>
        <authorList>
            <person name="Verma A."/>
            <person name="Pal Y."/>
            <person name="Ojha A.K."/>
            <person name="Krishnamurthi S."/>
        </authorList>
    </citation>
    <scope>NUCLEOTIDE SEQUENCE [LARGE SCALE GENOMIC DNA]</scope>
    <source>
        <strain evidence="1 2">DSM 29979</strain>
    </source>
</reference>
<gene>
    <name evidence="1" type="ORF">BA724_05105</name>
</gene>
<dbReference type="OrthoDB" id="2543069at2"/>
<dbReference type="STRING" id="1714016.BA724_05105"/>
<evidence type="ECO:0000313" key="1">
    <source>
        <dbReference type="EMBL" id="OES45383.1"/>
    </source>
</evidence>
<comment type="caution">
    <text evidence="1">The sequence shown here is derived from an EMBL/GenBank/DDBJ whole genome shotgun (WGS) entry which is preliminary data.</text>
</comment>
<proteinExistence type="predicted"/>
<dbReference type="Proteomes" id="UP000095658">
    <property type="component" value="Unassembled WGS sequence"/>
</dbReference>
<name>A0A1E7DQP6_9BACI</name>
<protein>
    <submittedName>
        <fullName evidence="1">Zinc chelation protein SecC</fullName>
    </submittedName>
</protein>
<dbReference type="RefSeq" id="WP_069938264.1">
    <property type="nucleotide sequence ID" value="NZ_MAMP01000020.1"/>
</dbReference>
<sequence length="281" mass="33621">MDILQIKKYLNTFRFSKLDPTIKERLTELKKIAVLSGDQEVAKEIWCLEQVYQIIQHYLKAFNLLKKKEYLKAWMQLDRADIEFSFLRKHFDYSGNKYNLEFLEKNIYQFQRLFPYQYFLSRESVTKKERCSICNQTVSIRKSCGHKVGEIYNGEQCSRIVEEIELLGFAIVKNPFDKYTVLMPQDIEYNYFMLENLLQSINHPYTKWNLEVQKEDDVRYKKLGRNANCICDSGIKFKKCCLNNEDRKIKVDHHKITVLDKVSKDIKPIPRTTFRTTKTKE</sequence>
<organism evidence="1 2">
    <name type="scientific">Domibacillus iocasae</name>
    <dbReference type="NCBI Taxonomy" id="1714016"/>
    <lineage>
        <taxon>Bacteria</taxon>
        <taxon>Bacillati</taxon>
        <taxon>Bacillota</taxon>
        <taxon>Bacilli</taxon>
        <taxon>Bacillales</taxon>
        <taxon>Bacillaceae</taxon>
        <taxon>Domibacillus</taxon>
    </lineage>
</organism>
<dbReference type="Gene3D" id="3.10.450.50">
    <property type="match status" value="1"/>
</dbReference>
<accession>A0A1E7DQP6</accession>
<dbReference type="Pfam" id="PF02810">
    <property type="entry name" value="SEC-C"/>
    <property type="match status" value="1"/>
</dbReference>
<keyword evidence="2" id="KW-1185">Reference proteome</keyword>